<dbReference type="AlphaFoldDB" id="A0A6S6T5A8"/>
<evidence type="ECO:0000256" key="6">
    <source>
        <dbReference type="ARBA" id="ARBA00023004"/>
    </source>
</evidence>
<accession>A0A6S6T5A8</accession>
<dbReference type="InterPro" id="IPR006620">
    <property type="entry name" value="Pro_4_hyd_alph"/>
</dbReference>
<keyword evidence="6" id="KW-0408">Iron</keyword>
<evidence type="ECO:0000256" key="5">
    <source>
        <dbReference type="ARBA" id="ARBA00023002"/>
    </source>
</evidence>
<dbReference type="InterPro" id="IPR044862">
    <property type="entry name" value="Pro_4_hyd_alph_FE2OG_OXY"/>
</dbReference>
<organism evidence="8">
    <name type="scientific">uncultured Sulfurovum sp</name>
    <dbReference type="NCBI Taxonomy" id="269237"/>
    <lineage>
        <taxon>Bacteria</taxon>
        <taxon>Pseudomonadati</taxon>
        <taxon>Campylobacterota</taxon>
        <taxon>Epsilonproteobacteria</taxon>
        <taxon>Campylobacterales</taxon>
        <taxon>Sulfurovaceae</taxon>
        <taxon>Sulfurovum</taxon>
        <taxon>environmental samples</taxon>
    </lineage>
</organism>
<dbReference type="PANTHER" id="PTHR12907">
    <property type="entry name" value="EGL NINE HOMOLOG-RELATED"/>
    <property type="match status" value="1"/>
</dbReference>
<keyword evidence="3" id="KW-0847">Vitamin C</keyword>
<evidence type="ECO:0000259" key="7">
    <source>
        <dbReference type="PROSITE" id="PS51471"/>
    </source>
</evidence>
<reference evidence="8" key="1">
    <citation type="submission" date="2020-01" db="EMBL/GenBank/DDBJ databases">
        <authorList>
            <person name="Meier V. D."/>
            <person name="Meier V D."/>
        </authorList>
    </citation>
    <scope>NUCLEOTIDE SEQUENCE</scope>
    <source>
        <strain evidence="8">HLG_WM_MAG_02</strain>
    </source>
</reference>
<keyword evidence="5" id="KW-0560">Oxidoreductase</keyword>
<name>A0A6S6T5A8_9BACT</name>
<evidence type="ECO:0000256" key="3">
    <source>
        <dbReference type="ARBA" id="ARBA00022896"/>
    </source>
</evidence>
<dbReference type="EMBL" id="CACVAZ010000063">
    <property type="protein sequence ID" value="CAA6810116.1"/>
    <property type="molecule type" value="Genomic_DNA"/>
</dbReference>
<keyword evidence="4" id="KW-0223">Dioxygenase</keyword>
<dbReference type="InterPro" id="IPR051559">
    <property type="entry name" value="HIF_prolyl_hydroxylases"/>
</dbReference>
<proteinExistence type="predicted"/>
<dbReference type="GO" id="GO:0031418">
    <property type="term" value="F:L-ascorbic acid binding"/>
    <property type="evidence" value="ECO:0007669"/>
    <property type="project" value="UniProtKB-KW"/>
</dbReference>
<evidence type="ECO:0000256" key="1">
    <source>
        <dbReference type="ARBA" id="ARBA00001961"/>
    </source>
</evidence>
<dbReference type="GO" id="GO:0031543">
    <property type="term" value="F:peptidyl-proline dioxygenase activity"/>
    <property type="evidence" value="ECO:0007669"/>
    <property type="project" value="TreeGrafter"/>
</dbReference>
<dbReference type="GO" id="GO:0071456">
    <property type="term" value="P:cellular response to hypoxia"/>
    <property type="evidence" value="ECO:0007669"/>
    <property type="project" value="TreeGrafter"/>
</dbReference>
<dbReference type="PROSITE" id="PS51471">
    <property type="entry name" value="FE2OG_OXY"/>
    <property type="match status" value="1"/>
</dbReference>
<keyword evidence="2" id="KW-0479">Metal-binding</keyword>
<evidence type="ECO:0000256" key="2">
    <source>
        <dbReference type="ARBA" id="ARBA00022723"/>
    </source>
</evidence>
<gene>
    <name evidence="8" type="ORF">HELGO_WM14756</name>
</gene>
<dbReference type="Gene3D" id="2.60.120.620">
    <property type="entry name" value="q2cbj1_9rhob like domain"/>
    <property type="match status" value="1"/>
</dbReference>
<dbReference type="PANTHER" id="PTHR12907:SF26">
    <property type="entry name" value="HIF PROLYL HYDROXYLASE, ISOFORM C"/>
    <property type="match status" value="1"/>
</dbReference>
<sequence length="198" mass="23202">MNYEKLYARITDALVEKDYCVLEDAMNNELTSKLLTFAKKQNTFKQAGISPFNTQQLDRSKRRDKILWIDEDNGIQTAYLQFTLGLQNYLNKELYLGLTYHETHFAVYHKGDFYEKHLDAFKHSKNRVVSLVYYLNEAWNSSDAGELLIYNEKDELINTVIPKANTLIVFLSEKFPHEVLAAKKKRYSIAGWFRVDVL</sequence>
<dbReference type="Pfam" id="PF13640">
    <property type="entry name" value="2OG-FeII_Oxy_3"/>
    <property type="match status" value="1"/>
</dbReference>
<feature type="domain" description="Fe2OG dioxygenase" evidence="7">
    <location>
        <begin position="99"/>
        <end position="195"/>
    </location>
</feature>
<protein>
    <submittedName>
        <fullName evidence="8">SM-20-related protein</fullName>
    </submittedName>
</protein>
<dbReference type="InterPro" id="IPR005123">
    <property type="entry name" value="Oxoglu/Fe-dep_dioxygenase_dom"/>
</dbReference>
<evidence type="ECO:0000313" key="8">
    <source>
        <dbReference type="EMBL" id="CAA6810116.1"/>
    </source>
</evidence>
<comment type="cofactor">
    <cofactor evidence="1">
        <name>L-ascorbate</name>
        <dbReference type="ChEBI" id="CHEBI:38290"/>
    </cofactor>
</comment>
<dbReference type="GO" id="GO:0008198">
    <property type="term" value="F:ferrous iron binding"/>
    <property type="evidence" value="ECO:0007669"/>
    <property type="project" value="TreeGrafter"/>
</dbReference>
<dbReference type="SMART" id="SM00702">
    <property type="entry name" value="P4Hc"/>
    <property type="match status" value="1"/>
</dbReference>
<evidence type="ECO:0000256" key="4">
    <source>
        <dbReference type="ARBA" id="ARBA00022964"/>
    </source>
</evidence>